<dbReference type="PANTHER" id="PTHR32182:SF0">
    <property type="entry name" value="DNA REPLICATION AND REPAIR PROTEIN RECF"/>
    <property type="match status" value="1"/>
</dbReference>
<keyword evidence="4" id="KW-1185">Reference proteome</keyword>
<dbReference type="Pfam" id="PF13166">
    <property type="entry name" value="AAA_13"/>
    <property type="match status" value="1"/>
</dbReference>
<accession>A0A316DGU3</accession>
<dbReference type="InterPro" id="IPR027417">
    <property type="entry name" value="P-loop_NTPase"/>
</dbReference>
<dbReference type="AlphaFoldDB" id="A0A316DGU3"/>
<evidence type="ECO:0000256" key="1">
    <source>
        <dbReference type="SAM" id="Coils"/>
    </source>
</evidence>
<dbReference type="GO" id="GO:0006302">
    <property type="term" value="P:double-strand break repair"/>
    <property type="evidence" value="ECO:0007669"/>
    <property type="project" value="TreeGrafter"/>
</dbReference>
<evidence type="ECO:0000259" key="2">
    <source>
        <dbReference type="Pfam" id="PF13166"/>
    </source>
</evidence>
<protein>
    <submittedName>
        <fullName evidence="3">Wobble nucleotide-excising tRNase</fullName>
    </submittedName>
</protein>
<name>A0A316DGU3_9FLAO</name>
<dbReference type="OrthoDB" id="9789562at2"/>
<feature type="coiled-coil region" evidence="1">
    <location>
        <begin position="511"/>
        <end position="561"/>
    </location>
</feature>
<dbReference type="GO" id="GO:0000731">
    <property type="term" value="P:DNA synthesis involved in DNA repair"/>
    <property type="evidence" value="ECO:0007669"/>
    <property type="project" value="TreeGrafter"/>
</dbReference>
<dbReference type="SUPFAM" id="SSF52540">
    <property type="entry name" value="P-loop containing nucleoside triphosphate hydrolases"/>
    <property type="match status" value="1"/>
</dbReference>
<reference evidence="3 4" key="1">
    <citation type="submission" date="2018-05" db="EMBL/GenBank/DDBJ databases">
        <title>Genomic Encyclopedia of Archaeal and Bacterial Type Strains, Phase II (KMG-II): from individual species to whole genera.</title>
        <authorList>
            <person name="Goeker M."/>
        </authorList>
    </citation>
    <scope>NUCLEOTIDE SEQUENCE [LARGE SCALE GENOMIC DNA]</scope>
    <source>
        <strain evidence="3 4">DSM 22637</strain>
    </source>
</reference>
<organism evidence="3 4">
    <name type="scientific">Xanthomarina spongicola</name>
    <dbReference type="NCBI Taxonomy" id="570520"/>
    <lineage>
        <taxon>Bacteria</taxon>
        <taxon>Pseudomonadati</taxon>
        <taxon>Bacteroidota</taxon>
        <taxon>Flavobacteriia</taxon>
        <taxon>Flavobacteriales</taxon>
        <taxon>Flavobacteriaceae</taxon>
        <taxon>Xanthomarina</taxon>
    </lineage>
</organism>
<sequence>MPILVHIIEWIEDKPKFWQEAVNRIIRNNDLTDGDINDLVNICKSENGISDLEFDVVDIEELKALVENSDSEETVTLSKICNTENINALKEGEELEFAPNGLTVIYGDNGSGKSSYVSVLKHICNTRGIRPTINSNLFVENSDQKQQVAELEYNTESGSSGSVVWKDNHLNDRILQVVDVFDTQSANHYIEDEDEIAFIPSGLIVLEKLAQCCKKVEERINTDKGTLIASSFDFSFLIGEYETEVSKFLQTLSNKTKIEELKTHTNHTEESEARIKELGTSIIKLKAKDPKKVIEDNNKKIRRFNSLKDRYRAVETGFTEKTLTDSKTIINTFFSASEISKTASEKAFSNLPIENVGNEYWKTLWESARKFYNHSVGDTIFPNTDENSNCPLCLQDLGDDAKERFNNFETFVKADLQQQLDVASTKLEEWKNYYANLDFDFTEYTPTIDEIEELIEGFTVKQASFINALNTEQKKILKLYETPKIIEVIEIPEFESTPITVIETLVKTLQEENIKLSKASVEEELKLLESEFRNLSAIKELQKYEKQITDEINRKRSIESLKKCTSQCRTTNITICSNGITDTYITSNLKENFKAELRKLGFKNINVVANTKGAKGKQYHYLQLDTSYGVNISLKDILSEGEHRCISLATFFSELSISEHKSAIIFDDPVSSLDHRWRDKISKRIIEESQERQVIVFTHDITFLMRLQEFANKQDCDIEIKSLTRKKTETGILAKNPPWDALPVKARVGVLNAEFQTLEKIENTETEEVYREKVKLMYGLMRETWERLVEELLLNGTIQRFGREVQTLRLKKVIDLTEEDYQKIKANMSKCSTMFSGHDSAGELIQSLPDTEEVNADLEILKAYAVELKKRRN</sequence>
<comment type="caution">
    <text evidence="3">The sequence shown here is derived from an EMBL/GenBank/DDBJ whole genome shotgun (WGS) entry which is preliminary data.</text>
</comment>
<evidence type="ECO:0000313" key="4">
    <source>
        <dbReference type="Proteomes" id="UP000245430"/>
    </source>
</evidence>
<proteinExistence type="predicted"/>
<dbReference type="PANTHER" id="PTHR32182">
    <property type="entry name" value="DNA REPLICATION AND REPAIR PROTEIN RECF"/>
    <property type="match status" value="1"/>
</dbReference>
<dbReference type="Gene3D" id="3.40.50.300">
    <property type="entry name" value="P-loop containing nucleotide triphosphate hydrolases"/>
    <property type="match status" value="2"/>
</dbReference>
<dbReference type="InterPro" id="IPR026866">
    <property type="entry name" value="CR006_AAA"/>
</dbReference>
<evidence type="ECO:0000313" key="3">
    <source>
        <dbReference type="EMBL" id="PWK17105.1"/>
    </source>
</evidence>
<dbReference type="EMBL" id="QGGP01000011">
    <property type="protein sequence ID" value="PWK17105.1"/>
    <property type="molecule type" value="Genomic_DNA"/>
</dbReference>
<feature type="domain" description="Protein CR006 P-loop" evidence="2">
    <location>
        <begin position="104"/>
        <end position="712"/>
    </location>
</feature>
<keyword evidence="1" id="KW-0175">Coiled coil</keyword>
<dbReference type="RefSeq" id="WP_109683426.1">
    <property type="nucleotide sequence ID" value="NZ_QGGP01000011.1"/>
</dbReference>
<dbReference type="CDD" id="cd00267">
    <property type="entry name" value="ABC_ATPase"/>
    <property type="match status" value="1"/>
</dbReference>
<dbReference type="Proteomes" id="UP000245430">
    <property type="component" value="Unassembled WGS sequence"/>
</dbReference>
<gene>
    <name evidence="3" type="ORF">LX78_02844</name>
</gene>